<dbReference type="CDD" id="cd01561">
    <property type="entry name" value="CBS_like"/>
    <property type="match status" value="1"/>
</dbReference>
<dbReference type="PROSITE" id="PS00901">
    <property type="entry name" value="CYS_SYNTHASE"/>
    <property type="match status" value="1"/>
</dbReference>
<dbReference type="SUPFAM" id="SSF54631">
    <property type="entry name" value="CBS-domain pair"/>
    <property type="match status" value="1"/>
</dbReference>
<name>A0A317K2A6_9ACTN</name>
<keyword evidence="10" id="KW-0456">Lyase</keyword>
<evidence type="ECO:0000256" key="5">
    <source>
        <dbReference type="ARBA" id="ARBA00022605"/>
    </source>
</evidence>
<evidence type="ECO:0000256" key="13">
    <source>
        <dbReference type="NCBIfam" id="TIGR01137"/>
    </source>
</evidence>
<evidence type="ECO:0000256" key="16">
    <source>
        <dbReference type="PROSITE-ProRule" id="PRU00703"/>
    </source>
</evidence>
<keyword evidence="5" id="KW-0028">Amino-acid biosynthesis</keyword>
<comment type="pathway">
    <text evidence="2">Amino-acid biosynthesis; L-cysteine biosynthesis; L-cysteine from L-homocysteine and L-serine: step 1/2.</text>
</comment>
<dbReference type="InterPro" id="IPR000644">
    <property type="entry name" value="CBS_dom"/>
</dbReference>
<dbReference type="GO" id="GO:0004124">
    <property type="term" value="F:cysteine synthase activity"/>
    <property type="evidence" value="ECO:0007669"/>
    <property type="project" value="InterPro"/>
</dbReference>
<dbReference type="UniPathway" id="UPA00136">
    <property type="reaction ID" value="UER00201"/>
</dbReference>
<dbReference type="NCBIfam" id="TIGR01136">
    <property type="entry name" value="cysKM"/>
    <property type="match status" value="1"/>
</dbReference>
<dbReference type="Proteomes" id="UP000245683">
    <property type="component" value="Unassembled WGS sequence"/>
</dbReference>
<keyword evidence="6" id="KW-0808">Transferase</keyword>
<keyword evidence="9" id="KW-0198">Cysteine biosynthesis</keyword>
<evidence type="ECO:0000256" key="15">
    <source>
        <dbReference type="PIRSR" id="PIRSR605856-51"/>
    </source>
</evidence>
<evidence type="ECO:0000256" key="3">
    <source>
        <dbReference type="ARBA" id="ARBA00007103"/>
    </source>
</evidence>
<dbReference type="Gene3D" id="3.10.580.10">
    <property type="entry name" value="CBS-domain"/>
    <property type="match status" value="1"/>
</dbReference>
<comment type="similarity">
    <text evidence="3">Belongs to the cysteine synthase/cystathionine beta-synthase family.</text>
</comment>
<dbReference type="NCBIfam" id="TIGR01137">
    <property type="entry name" value="cysta_beta"/>
    <property type="match status" value="1"/>
</dbReference>
<keyword evidence="7 14" id="KW-0663">Pyridoxal phosphate</keyword>
<feature type="binding site" evidence="14">
    <location>
        <begin position="181"/>
        <end position="185"/>
    </location>
    <ligand>
        <name>pyridoxal 5'-phosphate</name>
        <dbReference type="ChEBI" id="CHEBI:597326"/>
    </ligand>
</feature>
<dbReference type="GO" id="GO:0005737">
    <property type="term" value="C:cytoplasm"/>
    <property type="evidence" value="ECO:0007669"/>
    <property type="project" value="InterPro"/>
</dbReference>
<dbReference type="InterPro" id="IPR001216">
    <property type="entry name" value="P-phosphate_BS"/>
</dbReference>
<dbReference type="OrthoDB" id="9805733at2"/>
<proteinExistence type="inferred from homology"/>
<dbReference type="InterPro" id="IPR036052">
    <property type="entry name" value="TrpB-like_PALP_sf"/>
</dbReference>
<dbReference type="InterPro" id="IPR001926">
    <property type="entry name" value="TrpB-like_PALP"/>
</dbReference>
<comment type="catalytic activity">
    <reaction evidence="12">
        <text>L-homocysteine + L-serine = L,L-cystathionine + H2O</text>
        <dbReference type="Rhea" id="RHEA:10112"/>
        <dbReference type="ChEBI" id="CHEBI:15377"/>
        <dbReference type="ChEBI" id="CHEBI:33384"/>
        <dbReference type="ChEBI" id="CHEBI:58161"/>
        <dbReference type="ChEBI" id="CHEBI:58199"/>
        <dbReference type="EC" id="4.2.1.22"/>
    </reaction>
</comment>
<evidence type="ECO:0000256" key="4">
    <source>
        <dbReference type="ARBA" id="ARBA00012041"/>
    </source>
</evidence>
<keyword evidence="19" id="KW-1185">Reference proteome</keyword>
<dbReference type="GO" id="GO:0006535">
    <property type="term" value="P:cysteine biosynthetic process from serine"/>
    <property type="evidence" value="ECO:0007669"/>
    <property type="project" value="InterPro"/>
</dbReference>
<dbReference type="InterPro" id="IPR050214">
    <property type="entry name" value="Cys_Synth/Cystath_Beta-Synth"/>
</dbReference>
<reference evidence="19" key="1">
    <citation type="submission" date="2018-05" db="EMBL/GenBank/DDBJ databases">
        <title>Micromonospora globispora sp. nov. and Micromonospora rugosa sp. nov., isolated from marine sediment.</title>
        <authorList>
            <person name="Carro L."/>
            <person name="Aysel V."/>
            <person name="Cetin D."/>
            <person name="Igual J.M."/>
            <person name="Klenk H.-P."/>
            <person name="Trujillo M.E."/>
            <person name="Sahin N."/>
        </authorList>
    </citation>
    <scope>NUCLEOTIDE SEQUENCE [LARGE SCALE GENOMIC DNA]</scope>
    <source>
        <strain evidence="19">S2904</strain>
    </source>
</reference>
<feature type="binding site" evidence="14">
    <location>
        <position position="74"/>
    </location>
    <ligand>
        <name>pyridoxal 5'-phosphate</name>
        <dbReference type="ChEBI" id="CHEBI:597326"/>
    </ligand>
</feature>
<accession>A0A317K2A6</accession>
<dbReference type="FunFam" id="3.40.50.1100:FF:000003">
    <property type="entry name" value="Cystathionine beta-synthase"/>
    <property type="match status" value="1"/>
</dbReference>
<dbReference type="InterPro" id="IPR005856">
    <property type="entry name" value="Cys_synth"/>
</dbReference>
<dbReference type="PROSITE" id="PS51371">
    <property type="entry name" value="CBS"/>
    <property type="match status" value="1"/>
</dbReference>
<evidence type="ECO:0000259" key="17">
    <source>
        <dbReference type="PROSITE" id="PS51371"/>
    </source>
</evidence>
<comment type="cofactor">
    <cofactor evidence="1 14">
        <name>pyridoxal 5'-phosphate</name>
        <dbReference type="ChEBI" id="CHEBI:597326"/>
    </cofactor>
</comment>
<dbReference type="SUPFAM" id="SSF53686">
    <property type="entry name" value="Tryptophan synthase beta subunit-like PLP-dependent enzymes"/>
    <property type="match status" value="1"/>
</dbReference>
<dbReference type="EC" id="4.2.1.22" evidence="4 13"/>
<feature type="modified residue" description="N6-(pyridoxal phosphate)lysine" evidence="15">
    <location>
        <position position="44"/>
    </location>
</feature>
<evidence type="ECO:0000256" key="7">
    <source>
        <dbReference type="ARBA" id="ARBA00022898"/>
    </source>
</evidence>
<evidence type="ECO:0000256" key="14">
    <source>
        <dbReference type="PIRSR" id="PIRSR605856-50"/>
    </source>
</evidence>
<dbReference type="Pfam" id="PF00291">
    <property type="entry name" value="PALP"/>
    <property type="match status" value="1"/>
</dbReference>
<keyword evidence="8 16" id="KW-0129">CBS domain</keyword>
<dbReference type="Gene3D" id="3.40.50.1100">
    <property type="match status" value="2"/>
</dbReference>
<evidence type="ECO:0000313" key="18">
    <source>
        <dbReference type="EMBL" id="PWU46780.1"/>
    </source>
</evidence>
<evidence type="ECO:0000256" key="12">
    <source>
        <dbReference type="ARBA" id="ARBA00047490"/>
    </source>
</evidence>
<dbReference type="PANTHER" id="PTHR10314">
    <property type="entry name" value="CYSTATHIONINE BETA-SYNTHASE"/>
    <property type="match status" value="1"/>
</dbReference>
<dbReference type="RefSeq" id="WP_109945602.1">
    <property type="nucleotide sequence ID" value="NZ_QGGF01000286.1"/>
</dbReference>
<protein>
    <recommendedName>
        <fullName evidence="11 13">Cystathionine beta-synthase</fullName>
        <ecNumber evidence="4 13">4.2.1.22</ecNumber>
    </recommendedName>
</protein>
<comment type="caution">
    <text evidence="18">The sequence shown here is derived from an EMBL/GenBank/DDBJ whole genome shotgun (WGS) entry which is preliminary data.</text>
</comment>
<evidence type="ECO:0000256" key="8">
    <source>
        <dbReference type="ARBA" id="ARBA00023122"/>
    </source>
</evidence>
<dbReference type="GO" id="GO:0004122">
    <property type="term" value="F:cystathionine beta-synthase activity"/>
    <property type="evidence" value="ECO:0007669"/>
    <property type="project" value="UniProtKB-UniRule"/>
</dbReference>
<sequence length="456" mass="48704">MQYYDNVVDLIGNTPLVRLRNVTEGIQATVLAKVEYLNPGGSVKDRIALRMVEDAEKAGILKPGGTIVEPTSGNTGVGLALVAQLKGYKCVFVCPDKVSQDKQDVLRAYGAEVVVCPTAVAPEDPRSYYNVSDRLAREIPGAWKPNQYSNPANPRSHYETTGPEIWKQTEGQLTHFVAGVGTGGTISGIGRYLKEASGGQVKVIGADPEGSVYSGGTGRPYLVEGVGEDFWPETYDRTVADEIVEVSDKESFEMTRRLAREEGLLVGGSCGMVVVAALEVARKAGPDDVIVVLLPDSGKGYLSKIFNDKWMARYGFLDNSGTEPTVADALAGKPGGLPELVHVHPTETVRDAIDYMREYGVSQLPVLKAEPPVVTGEVAGSIAEKDLLDALFTGQAHLHDTIERHMADALPMIGGGQPVSEAVALLEKSDAALVLVDGKPKGVLTRQDLLAHLGAR</sequence>
<dbReference type="SMART" id="SM00116">
    <property type="entry name" value="CBS"/>
    <property type="match status" value="2"/>
</dbReference>
<feature type="binding site" evidence="14">
    <location>
        <position position="269"/>
    </location>
    <ligand>
        <name>pyridoxal 5'-phosphate</name>
        <dbReference type="ChEBI" id="CHEBI:597326"/>
    </ligand>
</feature>
<dbReference type="GO" id="GO:0019343">
    <property type="term" value="P:cysteine biosynthetic process via cystathionine"/>
    <property type="evidence" value="ECO:0007669"/>
    <property type="project" value="InterPro"/>
</dbReference>
<evidence type="ECO:0000256" key="6">
    <source>
        <dbReference type="ARBA" id="ARBA00022679"/>
    </source>
</evidence>
<dbReference type="InterPro" id="IPR005857">
    <property type="entry name" value="Cysta_beta_synth"/>
</dbReference>
<feature type="domain" description="CBS" evidence="17">
    <location>
        <begin position="336"/>
        <end position="401"/>
    </location>
</feature>
<dbReference type="EMBL" id="QGSV01000211">
    <property type="protein sequence ID" value="PWU46780.1"/>
    <property type="molecule type" value="Genomic_DNA"/>
</dbReference>
<organism evidence="18 19">
    <name type="scientific">Micromonospora globispora</name>
    <dbReference type="NCBI Taxonomy" id="1450148"/>
    <lineage>
        <taxon>Bacteria</taxon>
        <taxon>Bacillati</taxon>
        <taxon>Actinomycetota</taxon>
        <taxon>Actinomycetes</taxon>
        <taxon>Micromonosporales</taxon>
        <taxon>Micromonosporaceae</taxon>
        <taxon>Micromonospora</taxon>
    </lineage>
</organism>
<evidence type="ECO:0000256" key="1">
    <source>
        <dbReference type="ARBA" id="ARBA00001933"/>
    </source>
</evidence>
<dbReference type="Pfam" id="PF00571">
    <property type="entry name" value="CBS"/>
    <property type="match status" value="2"/>
</dbReference>
<gene>
    <name evidence="18" type="ORF">DLJ46_16845</name>
</gene>
<evidence type="ECO:0000256" key="9">
    <source>
        <dbReference type="ARBA" id="ARBA00023192"/>
    </source>
</evidence>
<dbReference type="InterPro" id="IPR046342">
    <property type="entry name" value="CBS_dom_sf"/>
</dbReference>
<evidence type="ECO:0000256" key="2">
    <source>
        <dbReference type="ARBA" id="ARBA00005003"/>
    </source>
</evidence>
<evidence type="ECO:0000256" key="10">
    <source>
        <dbReference type="ARBA" id="ARBA00023239"/>
    </source>
</evidence>
<evidence type="ECO:0000313" key="19">
    <source>
        <dbReference type="Proteomes" id="UP000245683"/>
    </source>
</evidence>
<dbReference type="FunFam" id="3.40.50.1100:FF:000118">
    <property type="entry name" value="Related to CYS4-cystathionine beta-synthase"/>
    <property type="match status" value="1"/>
</dbReference>
<evidence type="ECO:0000256" key="11">
    <source>
        <dbReference type="ARBA" id="ARBA00026192"/>
    </source>
</evidence>
<dbReference type="AlphaFoldDB" id="A0A317K2A6"/>